<proteinExistence type="predicted"/>
<accession>M6FN17</accession>
<reference evidence="1 2" key="1">
    <citation type="submission" date="2013-01" db="EMBL/GenBank/DDBJ databases">
        <authorList>
            <person name="Harkins D.M."/>
            <person name="Durkin A.S."/>
            <person name="Brinkac L.M."/>
            <person name="Haft D.H."/>
            <person name="Selengut J.D."/>
            <person name="Sanka R."/>
            <person name="DePew J."/>
            <person name="Purushe J."/>
            <person name="Hospenthal D.R."/>
            <person name="Murray C.K."/>
            <person name="Pimentel G."/>
            <person name="Wasfy M."/>
            <person name="Vinetz J.M."/>
            <person name="Sutton G.G."/>
            <person name="Nierman W.C."/>
            <person name="Fouts D.E."/>
        </authorList>
    </citation>
    <scope>NUCLEOTIDE SEQUENCE [LARGE SCALE GENOMIC DNA]</scope>
    <source>
        <strain evidence="1 2">2006001855</strain>
    </source>
</reference>
<evidence type="ECO:0000313" key="2">
    <source>
        <dbReference type="Proteomes" id="UP000012101"/>
    </source>
</evidence>
<gene>
    <name evidence="1" type="ORF">LEP1GSC038_3288</name>
</gene>
<organism evidence="1 2">
    <name type="scientific">Leptospira weilii str. 2006001855</name>
    <dbReference type="NCBI Taxonomy" id="996804"/>
    <lineage>
        <taxon>Bacteria</taxon>
        <taxon>Pseudomonadati</taxon>
        <taxon>Spirochaetota</taxon>
        <taxon>Spirochaetia</taxon>
        <taxon>Leptospirales</taxon>
        <taxon>Leptospiraceae</taxon>
        <taxon>Leptospira</taxon>
    </lineage>
</organism>
<comment type="caution">
    <text evidence="1">The sequence shown here is derived from an EMBL/GenBank/DDBJ whole genome shotgun (WGS) entry which is preliminary data.</text>
</comment>
<evidence type="ECO:0000313" key="1">
    <source>
        <dbReference type="EMBL" id="EMM72497.1"/>
    </source>
</evidence>
<dbReference type="EMBL" id="AFJM02000040">
    <property type="protein sequence ID" value="EMM72497.1"/>
    <property type="molecule type" value="Genomic_DNA"/>
</dbReference>
<dbReference type="Proteomes" id="UP000012101">
    <property type="component" value="Unassembled WGS sequence"/>
</dbReference>
<protein>
    <submittedName>
        <fullName evidence="1">Uncharacterized protein</fullName>
    </submittedName>
</protein>
<sequence>MLLFSRRYDLLEIYTVFGRNSGVSKKFKRSTLQVSGLGVFSFSDRIGVARKNIRFPVPLKNLGVPRF</sequence>
<name>M6FN17_9LEPT</name>
<dbReference type="AlphaFoldDB" id="M6FN17"/>